<dbReference type="InterPro" id="IPR022484">
    <property type="entry name" value="PEP-CTERM/exosrtase_acylTfrase"/>
</dbReference>
<dbReference type="AlphaFoldDB" id="A0A2R8CI68"/>
<dbReference type="InterPro" id="IPR016181">
    <property type="entry name" value="Acyl_CoA_acyltransferase"/>
</dbReference>
<dbReference type="NCBIfam" id="TIGR03694">
    <property type="entry name" value="exosort_acyl"/>
    <property type="match status" value="1"/>
</dbReference>
<keyword evidence="2" id="KW-1185">Reference proteome</keyword>
<dbReference type="Pfam" id="PF13444">
    <property type="entry name" value="Acetyltransf_5"/>
    <property type="match status" value="1"/>
</dbReference>
<reference evidence="2" key="1">
    <citation type="submission" date="2018-03" db="EMBL/GenBank/DDBJ databases">
        <authorList>
            <person name="Navarro De La Torre S."/>
        </authorList>
    </citation>
    <scope>NUCLEOTIDE SEQUENCE [LARGE SCALE GENOMIC DNA]</scope>
    <source>
        <strain evidence="2">EAod3</strain>
    </source>
</reference>
<organism evidence="1 2">
    <name type="scientific">Kushneria phyllosphaerae</name>
    <dbReference type="NCBI Taxonomy" id="2100822"/>
    <lineage>
        <taxon>Bacteria</taxon>
        <taxon>Pseudomonadati</taxon>
        <taxon>Pseudomonadota</taxon>
        <taxon>Gammaproteobacteria</taxon>
        <taxon>Oceanospirillales</taxon>
        <taxon>Halomonadaceae</taxon>
        <taxon>Kushneria</taxon>
    </lineage>
</organism>
<evidence type="ECO:0000313" key="1">
    <source>
        <dbReference type="EMBL" id="SPJ32571.1"/>
    </source>
</evidence>
<gene>
    <name evidence="1" type="ORF">KSP9073_00572</name>
</gene>
<evidence type="ECO:0000313" key="2">
    <source>
        <dbReference type="Proteomes" id="UP000244934"/>
    </source>
</evidence>
<dbReference type="RefSeq" id="WP_108841426.1">
    <property type="nucleotide sequence ID" value="NZ_ONZI01000001.1"/>
</dbReference>
<proteinExistence type="predicted"/>
<name>A0A2R8CI68_9GAMM</name>
<accession>A0A2R8CI68</accession>
<evidence type="ECO:0008006" key="3">
    <source>
        <dbReference type="Google" id="ProtNLM"/>
    </source>
</evidence>
<protein>
    <recommendedName>
        <fullName evidence="3">PEP-CTERM/exosortase system-associated acyltransferase</fullName>
    </recommendedName>
</protein>
<dbReference type="Gene3D" id="3.40.630.30">
    <property type="match status" value="1"/>
</dbReference>
<dbReference type="EMBL" id="ONZI01000001">
    <property type="protein sequence ID" value="SPJ32571.1"/>
    <property type="molecule type" value="Genomic_DNA"/>
</dbReference>
<dbReference type="OrthoDB" id="582214at2"/>
<dbReference type="SUPFAM" id="SSF55729">
    <property type="entry name" value="Acyl-CoA N-acyltransferases (Nat)"/>
    <property type="match status" value="1"/>
</dbReference>
<sequence>MNRESFSSDYNVIFAVSEEEKKRVYSLRHAVYCEELGFEPVNIREGIEKDDFDERSLHCLIERKDTQQAVGCVRLVLPSGDKNSVFYQMPLEKKFAALLEDNEQHPNLLKRQEVCEISRVAILSDIRRISSARSHASDVAEAIKTASLLKAGLFLSVLALGKISRRRYGFAMMEPSLARLLSYSGFKFSRVSQYLDFNGKRAIYYSDWQEAVGKLHPEMYELYEYIVECFSLNIANHTRDIAEIAEW</sequence>
<dbReference type="Proteomes" id="UP000244934">
    <property type="component" value="Unassembled WGS sequence"/>
</dbReference>